<dbReference type="PANTHER" id="PTHR30203:SF24">
    <property type="entry name" value="BLR4935 PROTEIN"/>
    <property type="match status" value="1"/>
</dbReference>
<dbReference type="PANTHER" id="PTHR30203">
    <property type="entry name" value="OUTER MEMBRANE CATION EFFLUX PROTEIN"/>
    <property type="match status" value="1"/>
</dbReference>
<evidence type="ECO:0000256" key="1">
    <source>
        <dbReference type="ARBA" id="ARBA00007613"/>
    </source>
</evidence>
<accession>A0A318E2V8</accession>
<comment type="caution">
    <text evidence="2">The sequence shown here is derived from an EMBL/GenBank/DDBJ whole genome shotgun (WGS) entry which is preliminary data.</text>
</comment>
<dbReference type="InterPro" id="IPR003423">
    <property type="entry name" value="OMP_efflux"/>
</dbReference>
<sequence length="412" mass="44469">MPVSSPLPGLVAGIALLIAAPARASIDLDTAVRLALAQQPRLEAQAARARAADARSVAAGALPDPEFIAGLQNLSVEQPDPYAADAERMTMTEVGIMQAFPNAARRHQLERSARLDAARIEAEQALLQRAVVRDVSLAWIDVWQAQEALTVVERLAVETARTREAGLIAQRSGRGSQDATLAAELANGLVDDRRRALGQALVSARARLVRWTGHEADAVTGNPPTAMPASLEAALARAGEHPELQALERAAERSGAEVDLARAAYRPDWRLQAMYGHRRPYDDMFSVQVGIDLPLFTARRQDPALAAASAERLAAQADAEDGRRALLAELQAAWGEQTLVDQRLEHFETRLLPAARLRVDSALAAYGGGRGTLDAVFDARLQALDIELQTLDLRAARARLRTQLRYLTGDDA</sequence>
<dbReference type="GO" id="GO:0015562">
    <property type="term" value="F:efflux transmembrane transporter activity"/>
    <property type="evidence" value="ECO:0007669"/>
    <property type="project" value="InterPro"/>
</dbReference>
<keyword evidence="3" id="KW-1185">Reference proteome</keyword>
<dbReference type="EMBL" id="QICN01000010">
    <property type="protein sequence ID" value="PXV65315.1"/>
    <property type="molecule type" value="Genomic_DNA"/>
</dbReference>
<dbReference type="InterPro" id="IPR010131">
    <property type="entry name" value="MdtP/NodT-like"/>
</dbReference>
<name>A0A318E2V8_9GAMM</name>
<evidence type="ECO:0000313" key="3">
    <source>
        <dbReference type="Proteomes" id="UP000248330"/>
    </source>
</evidence>
<reference evidence="2 3" key="1">
    <citation type="submission" date="2018-04" db="EMBL/GenBank/DDBJ databases">
        <title>Genomic Encyclopedia of Type Strains, Phase IV (KMG-IV): sequencing the most valuable type-strain genomes for metagenomic binning, comparative biology and taxonomic classification.</title>
        <authorList>
            <person name="Goeker M."/>
        </authorList>
    </citation>
    <scope>NUCLEOTIDE SEQUENCE [LARGE SCALE GENOMIC DNA]</scope>
    <source>
        <strain evidence="2 3">DSM 104150</strain>
    </source>
</reference>
<dbReference type="RefSeq" id="WP_170124073.1">
    <property type="nucleotide sequence ID" value="NZ_CAKZQT010000018.1"/>
</dbReference>
<dbReference type="Gene3D" id="1.20.1600.10">
    <property type="entry name" value="Outer membrane efflux proteins (OEP)"/>
    <property type="match status" value="1"/>
</dbReference>
<protein>
    <submittedName>
        <fullName evidence="2">Outer membrane protein TolC</fullName>
    </submittedName>
</protein>
<gene>
    <name evidence="2" type="ORF">C8D93_110133</name>
</gene>
<dbReference type="Proteomes" id="UP000248330">
    <property type="component" value="Unassembled WGS sequence"/>
</dbReference>
<dbReference type="Pfam" id="PF02321">
    <property type="entry name" value="OEP"/>
    <property type="match status" value="1"/>
</dbReference>
<dbReference type="AlphaFoldDB" id="A0A318E2V8"/>
<proteinExistence type="inferred from homology"/>
<dbReference type="SUPFAM" id="SSF56954">
    <property type="entry name" value="Outer membrane efflux proteins (OEP)"/>
    <property type="match status" value="1"/>
</dbReference>
<comment type="similarity">
    <text evidence="1">Belongs to the outer membrane factor (OMF) (TC 1.B.17) family.</text>
</comment>
<organism evidence="2 3">
    <name type="scientific">Sinimarinibacterium flocculans</name>
    <dbReference type="NCBI Taxonomy" id="985250"/>
    <lineage>
        <taxon>Bacteria</taxon>
        <taxon>Pseudomonadati</taxon>
        <taxon>Pseudomonadota</taxon>
        <taxon>Gammaproteobacteria</taxon>
        <taxon>Nevskiales</taxon>
        <taxon>Nevskiaceae</taxon>
        <taxon>Sinimarinibacterium</taxon>
    </lineage>
</organism>
<evidence type="ECO:0000313" key="2">
    <source>
        <dbReference type="EMBL" id="PXV65315.1"/>
    </source>
</evidence>